<dbReference type="PROSITE" id="PS50206">
    <property type="entry name" value="RHODANESE_3"/>
    <property type="match status" value="1"/>
</dbReference>
<dbReference type="Pfam" id="PF00581">
    <property type="entry name" value="Rhodanese"/>
    <property type="match status" value="1"/>
</dbReference>
<dbReference type="InterPro" id="IPR036873">
    <property type="entry name" value="Rhodanese-like_dom_sf"/>
</dbReference>
<protein>
    <submittedName>
        <fullName evidence="3">Rhodanese-related sulfurtransferase</fullName>
    </submittedName>
</protein>
<accession>A0A3S3QZ36</accession>
<dbReference type="SMART" id="SM00450">
    <property type="entry name" value="RHOD"/>
    <property type="match status" value="1"/>
</dbReference>
<organism evidence="3 4">
    <name type="scientific">Candidatus Electrothrix aarhusensis</name>
    <dbReference type="NCBI Taxonomy" id="1859131"/>
    <lineage>
        <taxon>Bacteria</taxon>
        <taxon>Pseudomonadati</taxon>
        <taxon>Thermodesulfobacteriota</taxon>
        <taxon>Desulfobulbia</taxon>
        <taxon>Desulfobulbales</taxon>
        <taxon>Desulfobulbaceae</taxon>
        <taxon>Candidatus Electrothrix</taxon>
    </lineage>
</organism>
<dbReference type="InterPro" id="IPR001763">
    <property type="entry name" value="Rhodanese-like_dom"/>
</dbReference>
<dbReference type="EMBL" id="MTKO01000069">
    <property type="protein sequence ID" value="RWX46109.1"/>
    <property type="molecule type" value="Genomic_DNA"/>
</dbReference>
<feature type="chain" id="PRO_5018711609" evidence="1">
    <location>
        <begin position="27"/>
        <end position="180"/>
    </location>
</feature>
<evidence type="ECO:0000313" key="4">
    <source>
        <dbReference type="Proteomes" id="UP000287853"/>
    </source>
</evidence>
<sequence>MYEMKKIFTWITVGAFLTLGATSASAFGFGKNKFEKEVEKEQGAVKLTRETAQGDYELITTEELKKLIDSNKDILIIDTMPYEDSYKKNHIPGAKQFLFPISLMETWDTKETDGKSQDDYAALLGPDKNKTIVVYCGFVKCTRSHNGAMWAKKMGYTKVLRHPGGIFAWMGAEYPTESVK</sequence>
<evidence type="ECO:0000256" key="1">
    <source>
        <dbReference type="SAM" id="SignalP"/>
    </source>
</evidence>
<dbReference type="Proteomes" id="UP000287853">
    <property type="component" value="Unassembled WGS sequence"/>
</dbReference>
<keyword evidence="1" id="KW-0732">Signal</keyword>
<dbReference type="SUPFAM" id="SSF52821">
    <property type="entry name" value="Rhodanese/Cell cycle control phosphatase"/>
    <property type="match status" value="1"/>
</dbReference>
<reference evidence="3 4" key="1">
    <citation type="submission" date="2017-01" db="EMBL/GenBank/DDBJ databases">
        <title>The cable genome- insights into the physiology and evolution of filamentous bacteria capable of sulfide oxidation via long distance electron transfer.</title>
        <authorList>
            <person name="Schreiber L."/>
            <person name="Bjerg J.T."/>
            <person name="Boggild A."/>
            <person name="Van De Vossenberg J."/>
            <person name="Meysman F."/>
            <person name="Nielsen L.P."/>
            <person name="Schramm A."/>
            <person name="Kjeldsen K.U."/>
        </authorList>
    </citation>
    <scope>NUCLEOTIDE SEQUENCE [LARGE SCALE GENOMIC DNA]</scope>
    <source>
        <strain evidence="3">MCF</strain>
    </source>
</reference>
<feature type="domain" description="Rhodanese" evidence="2">
    <location>
        <begin position="70"/>
        <end position="178"/>
    </location>
</feature>
<dbReference type="Gene3D" id="3.40.250.10">
    <property type="entry name" value="Rhodanese-like domain"/>
    <property type="match status" value="1"/>
</dbReference>
<keyword evidence="3" id="KW-0808">Transferase</keyword>
<feature type="signal peptide" evidence="1">
    <location>
        <begin position="1"/>
        <end position="26"/>
    </location>
</feature>
<dbReference type="AlphaFoldDB" id="A0A3S3QZ36"/>
<name>A0A3S3QZ36_9BACT</name>
<evidence type="ECO:0000313" key="3">
    <source>
        <dbReference type="EMBL" id="RWX46109.1"/>
    </source>
</evidence>
<proteinExistence type="predicted"/>
<dbReference type="CDD" id="cd00158">
    <property type="entry name" value="RHOD"/>
    <property type="match status" value="1"/>
</dbReference>
<evidence type="ECO:0000259" key="2">
    <source>
        <dbReference type="PROSITE" id="PS50206"/>
    </source>
</evidence>
<dbReference type="GO" id="GO:0016740">
    <property type="term" value="F:transferase activity"/>
    <property type="evidence" value="ECO:0007669"/>
    <property type="project" value="UniProtKB-KW"/>
</dbReference>
<gene>
    <name evidence="3" type="ORF">H206_00401</name>
</gene>
<keyword evidence="4" id="KW-1185">Reference proteome</keyword>
<comment type="caution">
    <text evidence="3">The sequence shown here is derived from an EMBL/GenBank/DDBJ whole genome shotgun (WGS) entry which is preliminary data.</text>
</comment>